<gene>
    <name evidence="1" type="ORF">BINO364_LOCUS13017</name>
</gene>
<organism evidence="1 2">
    <name type="scientific">Brenthis ino</name>
    <name type="common">lesser marbled fritillary</name>
    <dbReference type="NCBI Taxonomy" id="405034"/>
    <lineage>
        <taxon>Eukaryota</taxon>
        <taxon>Metazoa</taxon>
        <taxon>Ecdysozoa</taxon>
        <taxon>Arthropoda</taxon>
        <taxon>Hexapoda</taxon>
        <taxon>Insecta</taxon>
        <taxon>Pterygota</taxon>
        <taxon>Neoptera</taxon>
        <taxon>Endopterygota</taxon>
        <taxon>Lepidoptera</taxon>
        <taxon>Glossata</taxon>
        <taxon>Ditrysia</taxon>
        <taxon>Papilionoidea</taxon>
        <taxon>Nymphalidae</taxon>
        <taxon>Heliconiinae</taxon>
        <taxon>Argynnini</taxon>
        <taxon>Brenthis</taxon>
    </lineage>
</organism>
<sequence length="163" mass="18767">MQIIRIPCGSSSKYSYFIFHSDNKSSCFNKYCRRHSKRPNIYLSIPRCHNSNTCCIICKRKSYLMTVPKAARTQAFIETGIYISSGKRCCKTHITGLIFSELALQVLRPVIGATIQPKSRNQEMNMPIHYKTLPLKDGPVVIQMKKPIRKTKKTYMLNVPETF</sequence>
<dbReference type="EMBL" id="OV170227">
    <property type="protein sequence ID" value="CAH0727713.1"/>
    <property type="molecule type" value="Genomic_DNA"/>
</dbReference>
<evidence type="ECO:0000313" key="1">
    <source>
        <dbReference type="EMBL" id="CAH0727713.1"/>
    </source>
</evidence>
<reference evidence="1" key="1">
    <citation type="submission" date="2021-12" db="EMBL/GenBank/DDBJ databases">
        <authorList>
            <person name="Martin H S."/>
        </authorList>
    </citation>
    <scope>NUCLEOTIDE SEQUENCE</scope>
</reference>
<dbReference type="AlphaFoldDB" id="A0A8J9UX43"/>
<proteinExistence type="predicted"/>
<accession>A0A8J9UX43</accession>
<dbReference type="Proteomes" id="UP000838878">
    <property type="component" value="Chromosome 7"/>
</dbReference>
<feature type="non-terminal residue" evidence="1">
    <location>
        <position position="163"/>
    </location>
</feature>
<keyword evidence="2" id="KW-1185">Reference proteome</keyword>
<protein>
    <submittedName>
        <fullName evidence="1">Uncharacterized protein</fullName>
    </submittedName>
</protein>
<name>A0A8J9UX43_9NEOP</name>
<evidence type="ECO:0000313" key="2">
    <source>
        <dbReference type="Proteomes" id="UP000838878"/>
    </source>
</evidence>